<feature type="transmembrane region" description="Helical" evidence="1">
    <location>
        <begin position="229"/>
        <end position="246"/>
    </location>
</feature>
<reference evidence="2 3" key="1">
    <citation type="submission" date="2013-10" db="EMBL/GenBank/DDBJ databases">
        <title>Salinisphaera japonica YTM-1 Genome Sequencing.</title>
        <authorList>
            <person name="Lai Q."/>
            <person name="Li C."/>
            <person name="Shao Z."/>
        </authorList>
    </citation>
    <scope>NUCLEOTIDE SEQUENCE [LARGE SCALE GENOMIC DNA]</scope>
    <source>
        <strain evidence="2 3">YTM-1</strain>
    </source>
</reference>
<evidence type="ECO:0000313" key="2">
    <source>
        <dbReference type="EMBL" id="ROO26351.1"/>
    </source>
</evidence>
<keyword evidence="1" id="KW-1133">Transmembrane helix</keyword>
<keyword evidence="1" id="KW-0812">Transmembrane</keyword>
<evidence type="ECO:0000256" key="1">
    <source>
        <dbReference type="SAM" id="Phobius"/>
    </source>
</evidence>
<feature type="transmembrane region" description="Helical" evidence="1">
    <location>
        <begin position="309"/>
        <end position="328"/>
    </location>
</feature>
<dbReference type="AlphaFoldDB" id="A0A423PLF6"/>
<dbReference type="OrthoDB" id="5373240at2"/>
<keyword evidence="1" id="KW-0472">Membrane</keyword>
<name>A0A423PLF6_9GAMM</name>
<evidence type="ECO:0008006" key="4">
    <source>
        <dbReference type="Google" id="ProtNLM"/>
    </source>
</evidence>
<dbReference type="InParanoid" id="A0A423PLF6"/>
<gene>
    <name evidence="2" type="ORF">SAJA_11380</name>
</gene>
<dbReference type="InterPro" id="IPR049458">
    <property type="entry name" value="EpsG-like"/>
</dbReference>
<evidence type="ECO:0000313" key="3">
    <source>
        <dbReference type="Proteomes" id="UP000285310"/>
    </source>
</evidence>
<organism evidence="2 3">
    <name type="scientific">Salinisphaera japonica YTM-1</name>
    <dbReference type="NCBI Taxonomy" id="1209778"/>
    <lineage>
        <taxon>Bacteria</taxon>
        <taxon>Pseudomonadati</taxon>
        <taxon>Pseudomonadota</taxon>
        <taxon>Gammaproteobacteria</taxon>
        <taxon>Salinisphaerales</taxon>
        <taxon>Salinisphaeraceae</taxon>
        <taxon>Salinisphaera</taxon>
    </lineage>
</organism>
<dbReference type="RefSeq" id="WP_123658760.1">
    <property type="nucleotide sequence ID" value="NZ_AYKG01000036.1"/>
</dbReference>
<keyword evidence="3" id="KW-1185">Reference proteome</keyword>
<comment type="caution">
    <text evidence="2">The sequence shown here is derived from an EMBL/GenBank/DDBJ whole genome shotgun (WGS) entry which is preliminary data.</text>
</comment>
<dbReference type="EMBL" id="AYKG01000036">
    <property type="protein sequence ID" value="ROO26351.1"/>
    <property type="molecule type" value="Genomic_DNA"/>
</dbReference>
<feature type="transmembrane region" description="Helical" evidence="1">
    <location>
        <begin position="283"/>
        <end position="302"/>
    </location>
</feature>
<feature type="transmembrane region" description="Helical" evidence="1">
    <location>
        <begin position="187"/>
        <end position="209"/>
    </location>
</feature>
<accession>A0A423PLF6</accession>
<dbReference type="Pfam" id="PF14897">
    <property type="entry name" value="EpsG"/>
    <property type="match status" value="1"/>
</dbReference>
<dbReference type="Proteomes" id="UP000285310">
    <property type="component" value="Unassembled WGS sequence"/>
</dbReference>
<feature type="transmembrane region" description="Helical" evidence="1">
    <location>
        <begin position="115"/>
        <end position="134"/>
    </location>
</feature>
<feature type="transmembrane region" description="Helical" evidence="1">
    <location>
        <begin position="258"/>
        <end position="277"/>
    </location>
</feature>
<feature type="transmembrane region" description="Helical" evidence="1">
    <location>
        <begin position="154"/>
        <end position="180"/>
    </location>
</feature>
<sequence>MIAYWVVYLAASFLAIARLRVSALGWGLIVTGLTVFVGLRYQVGGDWDSYLYYLVRVANSSSVTEILGYKDPGYQLLNGLSFTLGFDVWFVNLVAAAFYSVGLVLFIRTLPDPKVALAVAIPYMTIVMAMGYTRQAMAFGCILWGLTYLRERRLLGFVALLALGTTFHKSAVILMPLAVLANTKNRAWTALWVGTTAIILFVLFVQSHVDQLYSSYVASDYSDASQGGAIRAAMNVLPALVYLLFHRRLVLEDQERSLWYWISWLALACVPLLAVSTTAVDRVALYLMPIQLVIASHFTYFFSAASRVLARSLLLAFYGVVLFVWLNFASHSNFWLPYRFWPLA</sequence>
<proteinExistence type="predicted"/>
<protein>
    <recommendedName>
        <fullName evidence="4">EpsG family protein</fullName>
    </recommendedName>
</protein>
<feature type="transmembrane region" description="Helical" evidence="1">
    <location>
        <begin position="6"/>
        <end position="39"/>
    </location>
</feature>
<feature type="transmembrane region" description="Helical" evidence="1">
    <location>
        <begin position="89"/>
        <end position="108"/>
    </location>
</feature>